<dbReference type="InterPro" id="IPR003347">
    <property type="entry name" value="JmjC_dom"/>
</dbReference>
<dbReference type="GeneID" id="70183420"/>
<dbReference type="FunFam" id="2.60.120.650:FF:000046">
    <property type="entry name" value="JmjC domain-containing protein D"/>
    <property type="match status" value="1"/>
</dbReference>
<proteinExistence type="predicted"/>
<reference evidence="2" key="1">
    <citation type="journal article" date="2021" name="Nat. Commun.">
        <title>Genetic determinants of endophytism in the Arabidopsis root mycobiome.</title>
        <authorList>
            <person name="Mesny F."/>
            <person name="Miyauchi S."/>
            <person name="Thiergart T."/>
            <person name="Pickel B."/>
            <person name="Atanasova L."/>
            <person name="Karlsson M."/>
            <person name="Huettel B."/>
            <person name="Barry K.W."/>
            <person name="Haridas S."/>
            <person name="Chen C."/>
            <person name="Bauer D."/>
            <person name="Andreopoulos W."/>
            <person name="Pangilinan J."/>
            <person name="LaButti K."/>
            <person name="Riley R."/>
            <person name="Lipzen A."/>
            <person name="Clum A."/>
            <person name="Drula E."/>
            <person name="Henrissat B."/>
            <person name="Kohler A."/>
            <person name="Grigoriev I.V."/>
            <person name="Martin F.M."/>
            <person name="Hacquard S."/>
        </authorList>
    </citation>
    <scope>NUCLEOTIDE SEQUENCE</scope>
    <source>
        <strain evidence="2">MPI-CAGE-CH-0230</strain>
    </source>
</reference>
<dbReference type="Pfam" id="PF13621">
    <property type="entry name" value="Cupin_8"/>
    <property type="match status" value="1"/>
</dbReference>
<dbReference type="PROSITE" id="PS51184">
    <property type="entry name" value="JMJC"/>
    <property type="match status" value="1"/>
</dbReference>
<dbReference type="PANTHER" id="PTHR12461">
    <property type="entry name" value="HYPOXIA-INDUCIBLE FACTOR 1 ALPHA INHIBITOR-RELATED"/>
    <property type="match status" value="1"/>
</dbReference>
<dbReference type="EMBL" id="JAGTJQ010000005">
    <property type="protein sequence ID" value="KAH7030848.1"/>
    <property type="molecule type" value="Genomic_DNA"/>
</dbReference>
<evidence type="ECO:0000313" key="2">
    <source>
        <dbReference type="EMBL" id="KAH7030848.1"/>
    </source>
</evidence>
<name>A0A9P8Y6Y2_9PEZI</name>
<dbReference type="PANTHER" id="PTHR12461:SF101">
    <property type="entry name" value="TRNA WYBUTOSINE-SYNTHESIZING PROTEIN 4"/>
    <property type="match status" value="1"/>
</dbReference>
<dbReference type="RefSeq" id="XP_046012528.1">
    <property type="nucleotide sequence ID" value="XM_046153874.1"/>
</dbReference>
<evidence type="ECO:0000259" key="1">
    <source>
        <dbReference type="PROSITE" id="PS51184"/>
    </source>
</evidence>
<protein>
    <recommendedName>
        <fullName evidence="1">JmjC domain-containing protein</fullName>
    </recommendedName>
</protein>
<dbReference type="Proteomes" id="UP000756346">
    <property type="component" value="Unassembled WGS sequence"/>
</dbReference>
<dbReference type="SUPFAM" id="SSF51197">
    <property type="entry name" value="Clavaminate synthase-like"/>
    <property type="match status" value="1"/>
</dbReference>
<feature type="domain" description="JmjC" evidence="1">
    <location>
        <begin position="347"/>
        <end position="527"/>
    </location>
</feature>
<comment type="caution">
    <text evidence="2">The sequence shown here is derived from an EMBL/GenBank/DDBJ whole genome shotgun (WGS) entry which is preliminary data.</text>
</comment>
<dbReference type="SMART" id="SM00558">
    <property type="entry name" value="JmjC"/>
    <property type="match status" value="1"/>
</dbReference>
<dbReference type="InterPro" id="IPR041667">
    <property type="entry name" value="Cupin_8"/>
</dbReference>
<accession>A0A9P8Y6Y2</accession>
<evidence type="ECO:0000313" key="3">
    <source>
        <dbReference type="Proteomes" id="UP000756346"/>
    </source>
</evidence>
<sequence>MSNTAAESAQLLQHCQDAIASIQDECKAAFLVETASPADGLAGCGHALVHLLGRLADRLQVRFATSTSDSRGTGVLDRLNDVLSITYAKFYAFLYKDLPSCWRQLYTDASILKFCYLLAQSGLGCLEVLFPSAQPPGVVVDRSELKELVRVLDLALVLAGGAGQKRGRPWIDRALDLLYLHHKRSLAALQLCEGPPAKRVKTSTDRDESRMPKTFSAHEPFTPEVQHPIETVKNLTMEDFQARLDKTRNTTPGPTPLVIRESIESWPARSSRAWSQPDTLLTATFDGLRLVPVEIGRSYVDDGWGQKLITFAEFIQDYIDPSVQCSDSTTRHPSPENHAGRPAAEVSVSNRVGYLAQHPLFTQLPSLRNDILIPDYCYTAPPLHPTDPTMDQPELEGPLLNAWFGPPGTITPLHTDPYHNVLAQVVGRKYVRLYSPLETDRMRGRGKENGVEMGNTSLVDIGVLEGWDSAAEEDTGDEQAQRDLAAFREIPFVDCILEPGDVLYIPIGWWHYVRGLSVSFSVSFWWN</sequence>
<dbReference type="AlphaFoldDB" id="A0A9P8Y6Y2"/>
<keyword evidence="3" id="KW-1185">Reference proteome</keyword>
<gene>
    <name evidence="2" type="ORF">B0I36DRAFT_322609</name>
</gene>
<dbReference type="OrthoDB" id="47172at2759"/>
<dbReference type="Gene3D" id="2.60.120.650">
    <property type="entry name" value="Cupin"/>
    <property type="match status" value="1"/>
</dbReference>
<organism evidence="2 3">
    <name type="scientific">Microdochium trichocladiopsis</name>
    <dbReference type="NCBI Taxonomy" id="1682393"/>
    <lineage>
        <taxon>Eukaryota</taxon>
        <taxon>Fungi</taxon>
        <taxon>Dikarya</taxon>
        <taxon>Ascomycota</taxon>
        <taxon>Pezizomycotina</taxon>
        <taxon>Sordariomycetes</taxon>
        <taxon>Xylariomycetidae</taxon>
        <taxon>Xylariales</taxon>
        <taxon>Microdochiaceae</taxon>
        <taxon>Microdochium</taxon>
    </lineage>
</organism>